<feature type="compositionally biased region" description="Low complexity" evidence="1">
    <location>
        <begin position="616"/>
        <end position="625"/>
    </location>
</feature>
<dbReference type="HOGENOM" id="CLU_235583_0_0_1"/>
<dbReference type="OrthoDB" id="2386201at2759"/>
<dbReference type="InterPro" id="IPR019021">
    <property type="entry name" value="Mms22"/>
</dbReference>
<dbReference type="PANTHER" id="PTHR28122">
    <property type="entry name" value="E3 UBIQUITIN-PROTEIN LIGASE SUBSTRATE RECEPTOR MMS22"/>
    <property type="match status" value="1"/>
</dbReference>
<feature type="region of interest" description="Disordered" evidence="1">
    <location>
        <begin position="472"/>
        <end position="703"/>
    </location>
</feature>
<evidence type="ECO:0000256" key="1">
    <source>
        <dbReference type="SAM" id="MobiDB-lite"/>
    </source>
</evidence>
<feature type="compositionally biased region" description="Basic and acidic residues" evidence="1">
    <location>
        <begin position="883"/>
        <end position="895"/>
    </location>
</feature>
<feature type="compositionally biased region" description="Basic and acidic residues" evidence="1">
    <location>
        <begin position="648"/>
        <end position="661"/>
    </location>
</feature>
<name>K5VZM0_PHACS</name>
<dbReference type="KEGG" id="pco:PHACADRAFT_183566"/>
<dbReference type="Proteomes" id="UP000008370">
    <property type="component" value="Unassembled WGS sequence"/>
</dbReference>
<accession>K5VZM0</accession>
<feature type="compositionally biased region" description="Basic and acidic residues" evidence="1">
    <location>
        <begin position="61"/>
        <end position="74"/>
    </location>
</feature>
<keyword evidence="3" id="KW-1185">Reference proteome</keyword>
<feature type="compositionally biased region" description="Basic and acidic residues" evidence="1">
    <location>
        <begin position="626"/>
        <end position="641"/>
    </location>
</feature>
<dbReference type="InParanoid" id="K5VZM0"/>
<protein>
    <submittedName>
        <fullName evidence="2">Uncharacterized protein</fullName>
    </submittedName>
</protein>
<reference evidence="2 3" key="1">
    <citation type="journal article" date="2012" name="BMC Genomics">
        <title>Comparative genomics of the white-rot fungi, Phanerochaete carnosa and P. chrysosporium, to elucidate the genetic basis of the distinct wood types they colonize.</title>
        <authorList>
            <person name="Suzuki H."/>
            <person name="MacDonald J."/>
            <person name="Syed K."/>
            <person name="Salamov A."/>
            <person name="Hori C."/>
            <person name="Aerts A."/>
            <person name="Henrissat B."/>
            <person name="Wiebenga A."/>
            <person name="vanKuyk P.A."/>
            <person name="Barry K."/>
            <person name="Lindquist E."/>
            <person name="LaButti K."/>
            <person name="Lapidus A."/>
            <person name="Lucas S."/>
            <person name="Coutinho P."/>
            <person name="Gong Y."/>
            <person name="Samejima M."/>
            <person name="Mahadevan R."/>
            <person name="Abou-Zaid M."/>
            <person name="de Vries R.P."/>
            <person name="Igarashi K."/>
            <person name="Yadav J.S."/>
            <person name="Grigoriev I.V."/>
            <person name="Master E.R."/>
        </authorList>
    </citation>
    <scope>NUCLEOTIDE SEQUENCE [LARGE SCALE GENOMIC DNA]</scope>
    <source>
        <strain evidence="2 3">HHB-10118-sp</strain>
    </source>
</reference>
<feature type="compositionally biased region" description="Low complexity" evidence="1">
    <location>
        <begin position="783"/>
        <end position="795"/>
    </location>
</feature>
<organism evidence="2 3">
    <name type="scientific">Phanerochaete carnosa (strain HHB-10118-sp)</name>
    <name type="common">White-rot fungus</name>
    <name type="synonym">Peniophora carnosa</name>
    <dbReference type="NCBI Taxonomy" id="650164"/>
    <lineage>
        <taxon>Eukaryota</taxon>
        <taxon>Fungi</taxon>
        <taxon>Dikarya</taxon>
        <taxon>Basidiomycota</taxon>
        <taxon>Agaricomycotina</taxon>
        <taxon>Agaricomycetes</taxon>
        <taxon>Polyporales</taxon>
        <taxon>Phanerochaetaceae</taxon>
        <taxon>Phanerochaete</taxon>
    </lineage>
</organism>
<feature type="region of interest" description="Disordered" evidence="1">
    <location>
        <begin position="51"/>
        <end position="89"/>
    </location>
</feature>
<dbReference type="EMBL" id="JH930471">
    <property type="protein sequence ID" value="EKM57028.1"/>
    <property type="molecule type" value="Genomic_DNA"/>
</dbReference>
<evidence type="ECO:0000313" key="3">
    <source>
        <dbReference type="Proteomes" id="UP000008370"/>
    </source>
</evidence>
<dbReference type="GO" id="GO:0031297">
    <property type="term" value="P:replication fork processing"/>
    <property type="evidence" value="ECO:0007669"/>
    <property type="project" value="InterPro"/>
</dbReference>
<proteinExistence type="predicted"/>
<sequence>MDHEVVLPSDSEELEEYLAEQDPERYWRDASLAIAKNLERLRVLGLVKGSESLGSTKNRGKGKERLSRSDDEAVSRPARKRVKLSHSFSDENLAEISRNSYSRSPLPQRQVALDISNTAIASSMRDDLEPFLLGERVKSPQHKSSKCSPDSSLDRECQPEAAPSTHTFCSDNEDQDFFPHDEHDQRLSSQSYVVPSPAGLHRCSVSPDPLLLLTQGGELLKHPFIPSAERCSQPATIFSKDDPEDDIPIAGPSRPRPAIQSMSLQSSPARKLSPFTSPLSSPSPSPRPSPTRPRFPARDASLSSPHTDADDANASLISQLQQAENASRYKLRERNVRQLQPYAYDQQIYKRQMRANPDAIVRYHSPARRRHRSRERSVGVGDEQSSDAEVDPARLEAEASEDERPRRRRTRSETDNEEGVQAGTRGRTELEAAPSTTRQMPPRQVVPTVPPVATSSKAQSEMDIWFGLQKSEFDNRGSSSDEELGLQAQKRKGKEKGEVEETSKRKKKRFPMRDSKFLRTERPSPRRSQIPESPKPRPHRRHSQQSDSSEVEVFSPARALARFPSRQSSSDPWDLDSHTRFDDRVPSPNTYGPPESSSSIELDRGLPMDVNDDNLDQGGFDFQQSQDRDGWDLDVGDRRQPDDDDVEVSLRSEVRILERTSPHGSSTESAADRSDSDKAASASNFDSDEDADPSALPEDQFHKRYRREFRELYRMYPPARARTMILDNMKKSEQGQTKATRRRESVTSEDAPLQPGRARARIGSAKNVVIRGDSESEDEVRRSSSPSPSTGLRRSASQPSWASHSARAHAMRPTLSEGVISISSDEDASRANDGEGDEIEFVYGPTRVGRGGEIREGPLVDYILNRTGSGRGDGKKRKRTHGSRAEGGSRREYEGGRGGASRNRSVLNLQTEAGRSRRPAGRQNRTSGSSATRIVTGGARRHGAKRQTLLNFPRLEVASAPALSRSASTIIPRASASTSALSAPALDLTVGQLKSDSSKPAWKKSRHRTRERVYFMTPHISTVVSGGRGRHEYHTTVLEQDVPESERRAQAIMHFPLPRFEPRKRKVARQPEASRQRALPEVWRSQDAGAVGGTRKAAKVLRKKDPITIDLNTTKLPSGIIFAEHTYLGRGYLHALLSPPAVLEEPIPGYVGNARVSTNMSPTEFATVVGEAITEVLGQLKNATANQDVFDDWQRYLQVIRPWSAWFLASAPFEDSETLRTSLEEGTKRTYALIKNHFAVRADSSPANALSLQLQWTAIELLYRMRPSGDQAQSLSEDGELKRHIKLLTQHLRECNLDQPLSALWPLDVRQLDYSQPIRRIAELWVCLIHLVEEGGGPGALWKLLLEVYQSNPDSATKRRKEAKTGEEIWAAIYSCMALSQFSLHGTTTSTPRLSNAWALVVLALESAPLAAEAGLSERVLKKRDLYFQVLLSRCVWLHTHWKWTLGSEDAEKMFRSLLDVFKSRRFANLLQDRDANFPSFLEDHKLVLLQSHQEGDSAFTSVLKFIVQAAKESNDGISPHIKKVVELAVPLSSLSFTKSCPASLHESSKLYNRLSAVAVTIYLEPTEENARSRLERACRYVKYEEADQGTREACIRGAMHLAILLQHFELPLTSALEWLGDMTNVLIEELVLYKAEAASRAKSDVLSCLQMILWCVRRIIETPRMDSKAELPKYPEPKLLQGPWVTRIFVKDADLASISNATLEMRMLVQTFLKARSAVIPRRQPQRARQVVQEESQEYDDDDFDFNDPAILAMLGDADGAYKEAEEARSRKEEELCKIIEGHISRAVFRVLCARLISRHQQDQLDIDKWVECWTGCAEVLVRNGRRDWGSYFFHASQTWEKMELSSITLRRLNLHFSLTVLKLDPSAYAVQQDQFLKILFTCFAAQHPDLEAEYVSLVFTVDGLQHTLLRGLPYEPSGNSSIFNLSRVELVERRVAFLDCMLSRLEDELLGAYPVSPESTELSLQHIATMLSTMQDIHLSLDLPGRVLYAPFCSSVSALLRSKPNVAGHSLLNERVAWLQSIDASRQI</sequence>
<dbReference type="Pfam" id="PF09462">
    <property type="entry name" value="Mus7"/>
    <property type="match status" value="1"/>
</dbReference>
<feature type="compositionally biased region" description="Polar residues" evidence="1">
    <location>
        <begin position="903"/>
        <end position="913"/>
    </location>
</feature>
<feature type="compositionally biased region" description="Basic and acidic residues" evidence="1">
    <location>
        <begin position="511"/>
        <end position="524"/>
    </location>
</feature>
<feature type="compositionally biased region" description="Basic and acidic residues" evidence="1">
    <location>
        <begin position="575"/>
        <end position="585"/>
    </location>
</feature>
<feature type="compositionally biased region" description="Basic residues" evidence="1">
    <location>
        <begin position="365"/>
        <end position="374"/>
    </location>
</feature>
<feature type="region of interest" description="Disordered" evidence="1">
    <location>
        <begin position="236"/>
        <end position="315"/>
    </location>
</feature>
<feature type="region of interest" description="Disordered" evidence="1">
    <location>
        <begin position="134"/>
        <end position="174"/>
    </location>
</feature>
<dbReference type="GeneID" id="18910156"/>
<feature type="compositionally biased region" description="Polar residues" evidence="1">
    <location>
        <begin position="923"/>
        <end position="933"/>
    </location>
</feature>
<dbReference type="RefSeq" id="XP_007394856.1">
    <property type="nucleotide sequence ID" value="XM_007394794.1"/>
</dbReference>
<evidence type="ECO:0000313" key="2">
    <source>
        <dbReference type="EMBL" id="EKM57028.1"/>
    </source>
</evidence>
<feature type="region of interest" description="Disordered" evidence="1">
    <location>
        <begin position="725"/>
        <end position="946"/>
    </location>
</feature>
<feature type="region of interest" description="Disordered" evidence="1">
    <location>
        <begin position="355"/>
        <end position="460"/>
    </location>
</feature>
<dbReference type="PANTHER" id="PTHR28122:SF1">
    <property type="entry name" value="E3 UBIQUITIN-PROTEIN LIGASE SUBSTRATE RECEPTOR MMS22"/>
    <property type="match status" value="1"/>
</dbReference>
<feature type="compositionally biased region" description="Polar residues" evidence="1">
    <location>
        <begin position="587"/>
        <end position="600"/>
    </location>
</feature>
<feature type="compositionally biased region" description="Pro residues" evidence="1">
    <location>
        <begin position="281"/>
        <end position="293"/>
    </location>
</feature>
<gene>
    <name evidence="2" type="ORF">PHACADRAFT_183566</name>
</gene>
<dbReference type="GO" id="GO:0035361">
    <property type="term" value="C:Cul8-RING ubiquitin ligase complex"/>
    <property type="evidence" value="ECO:0007669"/>
    <property type="project" value="TreeGrafter"/>
</dbReference>
<dbReference type="GO" id="GO:0005634">
    <property type="term" value="C:nucleus"/>
    <property type="evidence" value="ECO:0007669"/>
    <property type="project" value="InterPro"/>
</dbReference>
<dbReference type="GO" id="GO:0000724">
    <property type="term" value="P:double-strand break repair via homologous recombination"/>
    <property type="evidence" value="ECO:0007669"/>
    <property type="project" value="TreeGrafter"/>
</dbReference>
<feature type="compositionally biased region" description="Basic and acidic residues" evidence="1">
    <location>
        <begin position="391"/>
        <end position="405"/>
    </location>
</feature>